<keyword evidence="3" id="KW-1185">Reference proteome</keyword>
<dbReference type="Pfam" id="PF03007">
    <property type="entry name" value="WS_DGAT_cat"/>
    <property type="match status" value="1"/>
</dbReference>
<dbReference type="Gene3D" id="3.30.559.30">
    <property type="entry name" value="Nonribosomal peptide synthetase, condensation domain"/>
    <property type="match status" value="1"/>
</dbReference>
<sequence>MNSPVELAPADFTYLHLDTARSPMHWAMVLELAPGPQLHIDEVRARVRERVRLFDIFRLGVRNGRWRRAEVVLTDQVDIDSHVTAAEYRDAADLHRQLAGLHETALPRPEPLWHITLLTPADGGVQYVLLRVHHALSDGIAGAAFAALLADGTPADLTEFERFATAPRYRIAGIEPEVLKESKTAFEDQWKAGRAGRAWPRLTRSGRREVALTSASTRELRRAARNHGASVHEFLLAAIGRTLSLAPPRGTSSEVLRVTLPVTHDQAFRHTGNAVLVSLLNLLGSEPDIRRQLERARAELAFVAARRPELSLAATDDAPKIPWPVHRAIANASMRRMSPDIHIGINPGFSKVRAVLGNPIATLTPISPLVGYSFSVTSLILGGRTSFGIVTDPAALADGYAATFAENFDRVLREAAVQEGANR</sequence>
<comment type="caution">
    <text evidence="2">The sequence shown here is derived from an EMBL/GenBank/DDBJ whole genome shotgun (WGS) entry which is preliminary data.</text>
</comment>
<dbReference type="Gene3D" id="3.30.559.10">
    <property type="entry name" value="Chloramphenicol acetyltransferase-like domain"/>
    <property type="match status" value="1"/>
</dbReference>
<evidence type="ECO:0000313" key="3">
    <source>
        <dbReference type="Proteomes" id="UP001595696"/>
    </source>
</evidence>
<evidence type="ECO:0000259" key="1">
    <source>
        <dbReference type="Pfam" id="PF03007"/>
    </source>
</evidence>
<dbReference type="Proteomes" id="UP001595696">
    <property type="component" value="Unassembled WGS sequence"/>
</dbReference>
<feature type="domain" description="O-acyltransferase WSD1-like N-terminal" evidence="1">
    <location>
        <begin position="7"/>
        <end position="169"/>
    </location>
</feature>
<dbReference type="SUPFAM" id="SSF52777">
    <property type="entry name" value="CoA-dependent acyltransferases"/>
    <property type="match status" value="1"/>
</dbReference>
<evidence type="ECO:0000313" key="2">
    <source>
        <dbReference type="EMBL" id="MFC3961875.1"/>
    </source>
</evidence>
<proteinExistence type="predicted"/>
<protein>
    <submittedName>
        <fullName evidence="2">Wax ester/triacylglycerol synthase domain-containing protein</fullName>
    </submittedName>
</protein>
<dbReference type="RefSeq" id="WP_378611632.1">
    <property type="nucleotide sequence ID" value="NZ_JBHSAX010000007.1"/>
</dbReference>
<reference evidence="3" key="1">
    <citation type="journal article" date="2019" name="Int. J. Syst. Evol. Microbiol.">
        <title>The Global Catalogue of Microorganisms (GCM) 10K type strain sequencing project: providing services to taxonomists for standard genome sequencing and annotation.</title>
        <authorList>
            <consortium name="The Broad Institute Genomics Platform"/>
            <consortium name="The Broad Institute Genome Sequencing Center for Infectious Disease"/>
            <person name="Wu L."/>
            <person name="Ma J."/>
        </authorList>
    </citation>
    <scope>NUCLEOTIDE SEQUENCE [LARGE SCALE GENOMIC DNA]</scope>
    <source>
        <strain evidence="3">CGMCC 4.7330</strain>
    </source>
</reference>
<name>A0ABV8DP81_9NOCA</name>
<dbReference type="InterPro" id="IPR023213">
    <property type="entry name" value="CAT-like_dom_sf"/>
</dbReference>
<organism evidence="2 3">
    <name type="scientific">Nocardia jiangsuensis</name>
    <dbReference type="NCBI Taxonomy" id="1691563"/>
    <lineage>
        <taxon>Bacteria</taxon>
        <taxon>Bacillati</taxon>
        <taxon>Actinomycetota</taxon>
        <taxon>Actinomycetes</taxon>
        <taxon>Mycobacteriales</taxon>
        <taxon>Nocardiaceae</taxon>
        <taxon>Nocardia</taxon>
    </lineage>
</organism>
<accession>A0ABV8DP81</accession>
<gene>
    <name evidence="2" type="ORF">ACFO0B_07735</name>
</gene>
<dbReference type="EMBL" id="JBHSAX010000007">
    <property type="protein sequence ID" value="MFC3961875.1"/>
    <property type="molecule type" value="Genomic_DNA"/>
</dbReference>
<dbReference type="InterPro" id="IPR004255">
    <property type="entry name" value="O-acyltransferase_WSD1_N"/>
</dbReference>